<keyword evidence="5" id="KW-0648">Protein biosynthesis</keyword>
<evidence type="ECO:0000256" key="5">
    <source>
        <dbReference type="ARBA" id="ARBA00022917"/>
    </source>
</evidence>
<evidence type="ECO:0000256" key="4">
    <source>
        <dbReference type="ARBA" id="ARBA00022840"/>
    </source>
</evidence>
<keyword evidence="2" id="KW-0436">Ligase</keyword>
<keyword evidence="9" id="KW-1185">Reference proteome</keyword>
<dbReference type="SUPFAM" id="SSF55681">
    <property type="entry name" value="Class II aaRS and biotin synthetases"/>
    <property type="match status" value="1"/>
</dbReference>
<gene>
    <name evidence="8" type="ORF">MKZ38_004189</name>
</gene>
<dbReference type="InterPro" id="IPR004524">
    <property type="entry name" value="Asp-tRNA-ligase_1"/>
</dbReference>
<dbReference type="GO" id="GO:0004815">
    <property type="term" value="F:aspartate-tRNA ligase activity"/>
    <property type="evidence" value="ECO:0007669"/>
    <property type="project" value="TreeGrafter"/>
</dbReference>
<sequence length="717" mass="80672">MAYRICRSLGHLSRTVRPTVPALGWEPCQQASHNAARHFSQGAQESQEKVSGEIMEHFEQNWGEFKKYFDFPRQTLNPDGFSEGAEVTIHGWIGPTRNMSANLAFTPLVVDNGPSITVVSNWETEASEKYVAHKAMKAVPKFSSVTVTGKVSKLTAGTLRSFVRDKRFPPDVSRIDLELKSIQLLNPLAKNITVSKGVKFPPNARHLQLRFDPELRQRLYFRDYLVRQSREILADLGLCEIETPVLFKSTPEGAREFLVPTRRRGFAYALPQSPQQYKQVLMAGGIPGYFQFARCFRDEDLRADRQPEFTQMDMELAFATGEDVMRTIEGLVKGLYSRIRKDFILQRTEDGVLPARRTDEMMSGALEYTDIGQEPFQHMDYEKAMSLYGTDKPDLRIPNEICRIESIVPETFVSMITDLKNPLVEACKFRLGDDVEAVQKFVTSFMDNLLVPLQKSRDGAPTILIYDTKKPLQGLSSMGHECVAELTSSDPRWEHLSDLEDGDILLIQARPNEPFSGGSTSLGTTRSLLYHSAVSEGLIPRDPSFKFLWVTDFPLFTLNNDVDSGQEGESGFSSTHHPFTAPKTVEDFEFLITDPLRAKADHYDLVVNGVELGGGSRRIHIAKVQEFVMRDILRMSDKRVNDFSHLLEALRAGCPPHAGLALGWDRLVATLSGTDSIRDVIAFPKSMKGEDLFAKSPSRMTKDQLDTYHLAMAKTGE</sequence>
<evidence type="ECO:0000256" key="6">
    <source>
        <dbReference type="ARBA" id="ARBA00023146"/>
    </source>
</evidence>
<evidence type="ECO:0000256" key="3">
    <source>
        <dbReference type="ARBA" id="ARBA00022741"/>
    </source>
</evidence>
<accession>A0AAD5WRU4</accession>
<reference evidence="8" key="1">
    <citation type="submission" date="2022-07" db="EMBL/GenBank/DDBJ databases">
        <title>Draft genome sequence of Zalerion maritima ATCC 34329, a (micro)plastics degrading marine fungus.</title>
        <authorList>
            <person name="Paco A."/>
            <person name="Goncalves M.F.M."/>
            <person name="Rocha-Santos T.A.P."/>
            <person name="Alves A."/>
        </authorList>
    </citation>
    <scope>NUCLEOTIDE SEQUENCE</scope>
    <source>
        <strain evidence="8">ATCC 34329</strain>
    </source>
</reference>
<dbReference type="InterPro" id="IPR004115">
    <property type="entry name" value="GAD-like_sf"/>
</dbReference>
<dbReference type="GO" id="GO:0005524">
    <property type="term" value="F:ATP binding"/>
    <property type="evidence" value="ECO:0007669"/>
    <property type="project" value="UniProtKB-KW"/>
</dbReference>
<feature type="domain" description="Aminoacyl-transfer RNA synthetases class-II family profile" evidence="7">
    <location>
        <begin position="225"/>
        <end position="684"/>
    </location>
</feature>
<dbReference type="InterPro" id="IPR006195">
    <property type="entry name" value="aa-tRNA-synth_II"/>
</dbReference>
<dbReference type="HAMAP" id="MF_00044">
    <property type="entry name" value="Asp_tRNA_synth_type1"/>
    <property type="match status" value="1"/>
</dbReference>
<dbReference type="Gene3D" id="2.40.50.140">
    <property type="entry name" value="Nucleic acid-binding proteins"/>
    <property type="match status" value="1"/>
</dbReference>
<name>A0AAD5WRU4_9PEZI</name>
<dbReference type="GO" id="GO:0005739">
    <property type="term" value="C:mitochondrion"/>
    <property type="evidence" value="ECO:0007669"/>
    <property type="project" value="TreeGrafter"/>
</dbReference>
<comment type="caution">
    <text evidence="8">The sequence shown here is derived from an EMBL/GenBank/DDBJ whole genome shotgun (WGS) entry which is preliminary data.</text>
</comment>
<keyword evidence="3" id="KW-0547">Nucleotide-binding</keyword>
<dbReference type="InterPro" id="IPR012340">
    <property type="entry name" value="NA-bd_OB-fold"/>
</dbReference>
<dbReference type="InterPro" id="IPR004364">
    <property type="entry name" value="Aa-tRNA-synt_II"/>
</dbReference>
<evidence type="ECO:0000313" key="8">
    <source>
        <dbReference type="EMBL" id="KAJ2898077.1"/>
    </source>
</evidence>
<dbReference type="AlphaFoldDB" id="A0AAD5WRU4"/>
<dbReference type="InterPro" id="IPR045864">
    <property type="entry name" value="aa-tRNA-synth_II/BPL/LPL"/>
</dbReference>
<evidence type="ECO:0000313" key="9">
    <source>
        <dbReference type="Proteomes" id="UP001201980"/>
    </source>
</evidence>
<comment type="similarity">
    <text evidence="1">Belongs to the class-II aminoacyl-tRNA synthetase family. Type 1 subfamily.</text>
</comment>
<keyword evidence="6" id="KW-0030">Aminoacyl-tRNA synthetase</keyword>
<evidence type="ECO:0000256" key="2">
    <source>
        <dbReference type="ARBA" id="ARBA00022598"/>
    </source>
</evidence>
<evidence type="ECO:0000256" key="1">
    <source>
        <dbReference type="ARBA" id="ARBA00006303"/>
    </source>
</evidence>
<protein>
    <recommendedName>
        <fullName evidence="7">Aminoacyl-transfer RNA synthetases class-II family profile domain-containing protein</fullName>
    </recommendedName>
</protein>
<dbReference type="Gene3D" id="3.30.930.10">
    <property type="entry name" value="Bira Bifunctional Protein, Domain 2"/>
    <property type="match status" value="1"/>
</dbReference>
<dbReference type="Gene3D" id="3.30.1360.30">
    <property type="entry name" value="GAD-like domain"/>
    <property type="match status" value="1"/>
</dbReference>
<proteinExistence type="inferred from homology"/>
<dbReference type="PANTHER" id="PTHR22594:SF5">
    <property type="entry name" value="ASPARTATE--TRNA LIGASE, MITOCHONDRIAL"/>
    <property type="match status" value="1"/>
</dbReference>
<dbReference type="PRINTS" id="PR01042">
    <property type="entry name" value="TRNASYNTHASP"/>
</dbReference>
<dbReference type="PANTHER" id="PTHR22594">
    <property type="entry name" value="ASPARTYL/LYSYL-TRNA SYNTHETASE"/>
    <property type="match status" value="1"/>
</dbReference>
<evidence type="ECO:0000259" key="7">
    <source>
        <dbReference type="PROSITE" id="PS50862"/>
    </source>
</evidence>
<keyword evidence="4" id="KW-0067">ATP-binding</keyword>
<dbReference type="EMBL" id="JAKWBI020000245">
    <property type="protein sequence ID" value="KAJ2898077.1"/>
    <property type="molecule type" value="Genomic_DNA"/>
</dbReference>
<dbReference type="NCBIfam" id="TIGR00459">
    <property type="entry name" value="aspS_bact"/>
    <property type="match status" value="1"/>
</dbReference>
<dbReference type="PROSITE" id="PS50862">
    <property type="entry name" value="AA_TRNA_LIGASE_II"/>
    <property type="match status" value="1"/>
</dbReference>
<organism evidence="8 9">
    <name type="scientific">Zalerion maritima</name>
    <dbReference type="NCBI Taxonomy" id="339359"/>
    <lineage>
        <taxon>Eukaryota</taxon>
        <taxon>Fungi</taxon>
        <taxon>Dikarya</taxon>
        <taxon>Ascomycota</taxon>
        <taxon>Pezizomycotina</taxon>
        <taxon>Sordariomycetes</taxon>
        <taxon>Lulworthiomycetidae</taxon>
        <taxon>Lulworthiales</taxon>
        <taxon>Lulworthiaceae</taxon>
        <taxon>Zalerion</taxon>
    </lineage>
</organism>
<dbReference type="Proteomes" id="UP001201980">
    <property type="component" value="Unassembled WGS sequence"/>
</dbReference>
<dbReference type="GO" id="GO:0006422">
    <property type="term" value="P:aspartyl-tRNA aminoacylation"/>
    <property type="evidence" value="ECO:0007669"/>
    <property type="project" value="TreeGrafter"/>
</dbReference>
<dbReference type="Pfam" id="PF00152">
    <property type="entry name" value="tRNA-synt_2"/>
    <property type="match status" value="1"/>
</dbReference>
<dbReference type="InterPro" id="IPR002312">
    <property type="entry name" value="Asp/Asn-tRNA-synth_IIb"/>
</dbReference>